<comment type="caution">
    <text evidence="2">The sequence shown here is derived from an EMBL/GenBank/DDBJ whole genome shotgun (WGS) entry which is preliminary data.</text>
</comment>
<name>A0ABT8R7U3_9BACT</name>
<protein>
    <recommendedName>
        <fullName evidence="4">Lipocalin-like domain-containing protein</fullName>
    </recommendedName>
</protein>
<organism evidence="2 3">
    <name type="scientific">Rhodocytophaga aerolata</name>
    <dbReference type="NCBI Taxonomy" id="455078"/>
    <lineage>
        <taxon>Bacteria</taxon>
        <taxon>Pseudomonadati</taxon>
        <taxon>Bacteroidota</taxon>
        <taxon>Cytophagia</taxon>
        <taxon>Cytophagales</taxon>
        <taxon>Rhodocytophagaceae</taxon>
        <taxon>Rhodocytophaga</taxon>
    </lineage>
</organism>
<reference evidence="2" key="1">
    <citation type="submission" date="2023-07" db="EMBL/GenBank/DDBJ databases">
        <title>The genome sequence of Rhodocytophaga aerolata KACC 12507.</title>
        <authorList>
            <person name="Zhang X."/>
        </authorList>
    </citation>
    <scope>NUCLEOTIDE SEQUENCE</scope>
    <source>
        <strain evidence="2">KACC 12507</strain>
    </source>
</reference>
<proteinExistence type="predicted"/>
<keyword evidence="1" id="KW-0732">Signal</keyword>
<dbReference type="PROSITE" id="PS51257">
    <property type="entry name" value="PROKAR_LIPOPROTEIN"/>
    <property type="match status" value="1"/>
</dbReference>
<dbReference type="Proteomes" id="UP001168528">
    <property type="component" value="Unassembled WGS sequence"/>
</dbReference>
<accession>A0ABT8R7U3</accession>
<sequence>MKTHLVNLLLFSILFLVACEANKLELEDSSASKITATTITGQWQVDKVMHGWTGKIVGAETLPYQEYYQFNADSSFRKFTSEGVETTGTYALSQNKEGNYEITLTFAAETDPGKVALQFSCGGTLVLELSQEEGLTESNLPCDGPKKYYRKLKEDK</sequence>
<feature type="chain" id="PRO_5045998629" description="Lipocalin-like domain-containing protein" evidence="1">
    <location>
        <begin position="24"/>
        <end position="156"/>
    </location>
</feature>
<feature type="signal peptide" evidence="1">
    <location>
        <begin position="1"/>
        <end position="23"/>
    </location>
</feature>
<gene>
    <name evidence="2" type="ORF">Q0590_18015</name>
</gene>
<evidence type="ECO:0000313" key="3">
    <source>
        <dbReference type="Proteomes" id="UP001168528"/>
    </source>
</evidence>
<dbReference type="RefSeq" id="WP_302038976.1">
    <property type="nucleotide sequence ID" value="NZ_JAUKPO010000010.1"/>
</dbReference>
<dbReference type="EMBL" id="JAUKPO010000010">
    <property type="protein sequence ID" value="MDO1448175.1"/>
    <property type="molecule type" value="Genomic_DNA"/>
</dbReference>
<evidence type="ECO:0008006" key="4">
    <source>
        <dbReference type="Google" id="ProtNLM"/>
    </source>
</evidence>
<evidence type="ECO:0000256" key="1">
    <source>
        <dbReference type="SAM" id="SignalP"/>
    </source>
</evidence>
<evidence type="ECO:0000313" key="2">
    <source>
        <dbReference type="EMBL" id="MDO1448175.1"/>
    </source>
</evidence>
<keyword evidence="3" id="KW-1185">Reference proteome</keyword>